<organism evidence="2 3">
    <name type="scientific">Polaribacter pectinis</name>
    <dbReference type="NCBI Taxonomy" id="2738844"/>
    <lineage>
        <taxon>Bacteria</taxon>
        <taxon>Pseudomonadati</taxon>
        <taxon>Bacteroidota</taxon>
        <taxon>Flavobacteriia</taxon>
        <taxon>Flavobacteriales</taxon>
        <taxon>Flavobacteriaceae</taxon>
    </lineage>
</organism>
<protein>
    <recommendedName>
        <fullName evidence="4">DUF748 domain-containing protein</fullName>
    </recommendedName>
</protein>
<feature type="transmembrane region" description="Helical" evidence="1">
    <location>
        <begin position="12"/>
        <end position="29"/>
    </location>
</feature>
<evidence type="ECO:0000256" key="1">
    <source>
        <dbReference type="SAM" id="Phobius"/>
    </source>
</evidence>
<evidence type="ECO:0008006" key="4">
    <source>
        <dbReference type="Google" id="ProtNLM"/>
    </source>
</evidence>
<dbReference type="KEGG" id="ppec:H9W90_02930"/>
<accession>A0A7G9LBT7</accession>
<sequence>MKVTKSFYKKFLVVISIIAIILFGLNFYAKNKIDKVIQQKIAEKGFQYSGDISVNVLFGNVAIKNIELSKDSLKLKSDEISVNDFSYYSFLVNDKISIGEVEVSSSSIEGKLLKKASKKTSKKDTVQHKKEEIFIKSIALNKLNVSVIDEDLHPIKISNINLEIKDFDLSKDGNKKLPFSYDNIFVEIDNFYKKTSEVQAIKFKTFKLENDDIVIDSLQIVPLKSRKSYIYHVDYEKELLDLVVKQIKVSDFKIEEEPSLSFTVNHILVDNVFFDLYLNGAVLESSKKIKYLYSKNLRDLPFNIDVKSLDIKNSKLIYEEQTKKNHKPGILVFDELNAQIKNINNNESKKEKLTVVDIKTKFMDSSPLKIKWTFDINNKNDDFRISGSLFNVNSKNMSSFILPAFNVKMDGYINEMFFDFEGNNSVSNGKLNIDFKNFSIKILDEQKKKKKFLSWLANLFVKDTSKHGMVKAKVEKLERDKTKSFWNYFWKNIEKGLQKSLI</sequence>
<evidence type="ECO:0000313" key="3">
    <source>
        <dbReference type="Proteomes" id="UP000515808"/>
    </source>
</evidence>
<dbReference type="EMBL" id="CP060695">
    <property type="protein sequence ID" value="QNM86086.1"/>
    <property type="molecule type" value="Genomic_DNA"/>
</dbReference>
<dbReference type="AlphaFoldDB" id="A0A7G9LBT7"/>
<dbReference type="Proteomes" id="UP000515808">
    <property type="component" value="Chromosome"/>
</dbReference>
<reference evidence="2 3" key="1">
    <citation type="submission" date="2020-08" db="EMBL/GenBank/DDBJ databases">
        <title>Polaribacter sp. L12M9 isolated from gut of the Korean scallop.</title>
        <authorList>
            <person name="Jeong Y.S."/>
        </authorList>
    </citation>
    <scope>NUCLEOTIDE SEQUENCE [LARGE SCALE GENOMIC DNA]</scope>
    <source>
        <strain evidence="2 3">L12M9</strain>
    </source>
</reference>
<dbReference type="RefSeq" id="WP_187482975.1">
    <property type="nucleotide sequence ID" value="NZ_CP060695.1"/>
</dbReference>
<proteinExistence type="predicted"/>
<evidence type="ECO:0000313" key="2">
    <source>
        <dbReference type="EMBL" id="QNM86086.1"/>
    </source>
</evidence>
<name>A0A7G9LBT7_9FLAO</name>
<keyword evidence="1" id="KW-0812">Transmembrane</keyword>
<gene>
    <name evidence="2" type="ORF">H9W90_02930</name>
</gene>
<keyword evidence="3" id="KW-1185">Reference proteome</keyword>
<keyword evidence="1" id="KW-0472">Membrane</keyword>
<keyword evidence="1" id="KW-1133">Transmembrane helix</keyword>